<comment type="caution">
    <text evidence="1">The sequence shown here is derived from an EMBL/GenBank/DDBJ whole genome shotgun (WGS) entry which is preliminary data.</text>
</comment>
<keyword evidence="2" id="KW-1185">Reference proteome</keyword>
<accession>A0A4U5MQH6</accession>
<dbReference type="EMBL" id="AZBU02000006">
    <property type="protein sequence ID" value="TKR71828.1"/>
    <property type="molecule type" value="Genomic_DNA"/>
</dbReference>
<protein>
    <submittedName>
        <fullName evidence="1">Uncharacterized protein</fullName>
    </submittedName>
</protein>
<evidence type="ECO:0000313" key="1">
    <source>
        <dbReference type="EMBL" id="TKR71828.1"/>
    </source>
</evidence>
<reference evidence="1 2" key="1">
    <citation type="journal article" date="2015" name="Genome Biol.">
        <title>Comparative genomics of Steinernema reveals deeply conserved gene regulatory networks.</title>
        <authorList>
            <person name="Dillman A.R."/>
            <person name="Macchietto M."/>
            <person name="Porter C.F."/>
            <person name="Rogers A."/>
            <person name="Williams B."/>
            <person name="Antoshechkin I."/>
            <person name="Lee M.M."/>
            <person name="Goodwin Z."/>
            <person name="Lu X."/>
            <person name="Lewis E.E."/>
            <person name="Goodrich-Blair H."/>
            <person name="Stock S.P."/>
            <person name="Adams B.J."/>
            <person name="Sternberg P.W."/>
            <person name="Mortazavi A."/>
        </authorList>
    </citation>
    <scope>NUCLEOTIDE SEQUENCE [LARGE SCALE GENOMIC DNA]</scope>
    <source>
        <strain evidence="1 2">ALL</strain>
    </source>
</reference>
<sequence length="73" mass="8384">MRSRRRRRNRPWPPHAAAIAAAAAARVRGRDISVCVIKLNADVCVSSNARFFLILTGRLRKDWSECQNRPLHF</sequence>
<proteinExistence type="predicted"/>
<dbReference type="AlphaFoldDB" id="A0A4U5MQH6"/>
<gene>
    <name evidence="1" type="ORF">L596_019364</name>
</gene>
<name>A0A4U5MQH6_STECR</name>
<reference evidence="1 2" key="2">
    <citation type="journal article" date="2019" name="G3 (Bethesda)">
        <title>Hybrid Assembly of the Genome of the Entomopathogenic Nematode Steinernema carpocapsae Identifies the X-Chromosome.</title>
        <authorList>
            <person name="Serra L."/>
            <person name="Macchietto M."/>
            <person name="Macias-Munoz A."/>
            <person name="McGill C.J."/>
            <person name="Rodriguez I.M."/>
            <person name="Rodriguez B."/>
            <person name="Murad R."/>
            <person name="Mortazavi A."/>
        </authorList>
    </citation>
    <scope>NUCLEOTIDE SEQUENCE [LARGE SCALE GENOMIC DNA]</scope>
    <source>
        <strain evidence="1 2">ALL</strain>
    </source>
</reference>
<organism evidence="1 2">
    <name type="scientific">Steinernema carpocapsae</name>
    <name type="common">Entomopathogenic nematode</name>
    <dbReference type="NCBI Taxonomy" id="34508"/>
    <lineage>
        <taxon>Eukaryota</taxon>
        <taxon>Metazoa</taxon>
        <taxon>Ecdysozoa</taxon>
        <taxon>Nematoda</taxon>
        <taxon>Chromadorea</taxon>
        <taxon>Rhabditida</taxon>
        <taxon>Tylenchina</taxon>
        <taxon>Panagrolaimomorpha</taxon>
        <taxon>Strongyloidoidea</taxon>
        <taxon>Steinernematidae</taxon>
        <taxon>Steinernema</taxon>
    </lineage>
</organism>
<dbReference type="Proteomes" id="UP000298663">
    <property type="component" value="Unassembled WGS sequence"/>
</dbReference>
<evidence type="ECO:0000313" key="2">
    <source>
        <dbReference type="Proteomes" id="UP000298663"/>
    </source>
</evidence>